<evidence type="ECO:0000256" key="6">
    <source>
        <dbReference type="ARBA" id="ARBA00022827"/>
    </source>
</evidence>
<accession>A6G938</accession>
<comment type="subcellular location">
    <subcellularLocation>
        <location evidence="2">Membrane</location>
    </subcellularLocation>
</comment>
<dbReference type="GO" id="GO:0016126">
    <property type="term" value="P:sterol biosynthetic process"/>
    <property type="evidence" value="ECO:0007669"/>
    <property type="project" value="InterPro"/>
</dbReference>
<evidence type="ECO:0000313" key="10">
    <source>
        <dbReference type="EMBL" id="EDM77586.1"/>
    </source>
</evidence>
<evidence type="ECO:0000256" key="4">
    <source>
        <dbReference type="ARBA" id="ARBA00012312"/>
    </source>
</evidence>
<dbReference type="EC" id="1.14.14.17" evidence="4"/>
<gene>
    <name evidence="10" type="ORF">PPSIR1_02838</name>
</gene>
<comment type="caution">
    <text evidence="10">The sequence shown here is derived from an EMBL/GenBank/DDBJ whole genome shotgun (WGS) entry which is preliminary data.</text>
</comment>
<dbReference type="Gene3D" id="3.50.50.60">
    <property type="entry name" value="FAD/NAD(P)-binding domain"/>
    <property type="match status" value="1"/>
</dbReference>
<evidence type="ECO:0000256" key="2">
    <source>
        <dbReference type="ARBA" id="ARBA00004370"/>
    </source>
</evidence>
<comment type="similarity">
    <text evidence="3">Belongs to the squalene monooxygenase family.</text>
</comment>
<evidence type="ECO:0000259" key="9">
    <source>
        <dbReference type="Pfam" id="PF08491"/>
    </source>
</evidence>
<reference evidence="10 11" key="1">
    <citation type="submission" date="2007-06" db="EMBL/GenBank/DDBJ databases">
        <authorList>
            <person name="Shimkets L."/>
            <person name="Ferriera S."/>
            <person name="Johnson J."/>
            <person name="Kravitz S."/>
            <person name="Beeson K."/>
            <person name="Sutton G."/>
            <person name="Rogers Y.-H."/>
            <person name="Friedman R."/>
            <person name="Frazier M."/>
            <person name="Venter J.C."/>
        </authorList>
    </citation>
    <scope>NUCLEOTIDE SEQUENCE [LARGE SCALE GENOMIC DNA]</scope>
    <source>
        <strain evidence="10 11">SIR-1</strain>
    </source>
</reference>
<dbReference type="AlphaFoldDB" id="A6G938"/>
<dbReference type="OrthoDB" id="5557886at2"/>
<keyword evidence="6" id="KW-0274">FAD</keyword>
<dbReference type="PRINTS" id="PR00420">
    <property type="entry name" value="RNGMNOXGNASE"/>
</dbReference>
<keyword evidence="7" id="KW-0560">Oxidoreductase</keyword>
<keyword evidence="10" id="KW-0503">Monooxygenase</keyword>
<feature type="domain" description="Squalene epoxidase" evidence="9">
    <location>
        <begin position="190"/>
        <end position="470"/>
    </location>
</feature>
<dbReference type="PANTHER" id="PTHR10835">
    <property type="entry name" value="SQUALENE MONOOXYGENASE"/>
    <property type="match status" value="1"/>
</dbReference>
<dbReference type="InterPro" id="IPR040125">
    <property type="entry name" value="Squalene_monox"/>
</dbReference>
<dbReference type="GO" id="GO:0016020">
    <property type="term" value="C:membrane"/>
    <property type="evidence" value="ECO:0007669"/>
    <property type="project" value="UniProtKB-SubCell"/>
</dbReference>
<keyword evidence="5" id="KW-0285">Flavoprotein</keyword>
<dbReference type="Pfam" id="PF13450">
    <property type="entry name" value="NAD_binding_8"/>
    <property type="match status" value="1"/>
</dbReference>
<protein>
    <recommendedName>
        <fullName evidence="4">squalene monooxygenase</fullName>
        <ecNumber evidence="4">1.14.14.17</ecNumber>
    </recommendedName>
</protein>
<sequence>MPRSATDPAPASAPSSETDFAARYDVIIVGAGVAGCALAQALAQADVEGRRSILVLDLHREVSPRFSGEFIHPRGATVLDALGFMPALLEAGAVEVDGFVVREHADTDEPVRLDYASVPNERARGVSVHHKRLVRCMRQLAAENPQVSLRTPWRVTDVLTQPAKARNARDARIWGVVAKGPGGRVVELRADLVVAADGKASSVRKFAGIPDARRNLGFTAGLEVADAAQSNPLHANVYLGGPGPMLCYPIIREADGTLVSRLTFDLPKDLPAKGRELAPYLLETFVPHLPERLAGQVAAALEAQAALGPVEMAPTFDLPAPPATAPGLALVGDAAGCSHPITASGMTMGLLDAHYLALEASRRASVAADEAWLDDRALRNFRVEHERYVPTRQALADAIFEAFRGEDNGARGIRRALFHYWRSGERQRVRSLALLSCAERRPHVFLSEYLKTARHVVGSNMTPRHAEHFPVRDRLRQVHGAVGLAGTKVGLVASVAWSQLRPTWLTA</sequence>
<comment type="cofactor">
    <cofactor evidence="1">
        <name>FAD</name>
        <dbReference type="ChEBI" id="CHEBI:57692"/>
    </cofactor>
</comment>
<evidence type="ECO:0000256" key="3">
    <source>
        <dbReference type="ARBA" id="ARBA00008802"/>
    </source>
</evidence>
<evidence type="ECO:0000256" key="5">
    <source>
        <dbReference type="ARBA" id="ARBA00022630"/>
    </source>
</evidence>
<dbReference type="PANTHER" id="PTHR10835:SF0">
    <property type="entry name" value="SQUALENE MONOOXYGENASE"/>
    <property type="match status" value="1"/>
</dbReference>
<dbReference type="InterPro" id="IPR013698">
    <property type="entry name" value="Squalene_epoxidase"/>
</dbReference>
<dbReference type="STRING" id="391625.PPSIR1_02838"/>
<name>A6G938_9BACT</name>
<keyword evidence="8" id="KW-0472">Membrane</keyword>
<dbReference type="Proteomes" id="UP000005801">
    <property type="component" value="Unassembled WGS sequence"/>
</dbReference>
<dbReference type="EMBL" id="ABCS01000043">
    <property type="protein sequence ID" value="EDM77586.1"/>
    <property type="molecule type" value="Genomic_DNA"/>
</dbReference>
<evidence type="ECO:0000256" key="8">
    <source>
        <dbReference type="ARBA" id="ARBA00023136"/>
    </source>
</evidence>
<dbReference type="GO" id="GO:0004506">
    <property type="term" value="F:squalene monooxygenase activity"/>
    <property type="evidence" value="ECO:0007669"/>
    <property type="project" value="UniProtKB-EC"/>
</dbReference>
<organism evidence="10 11">
    <name type="scientific">Plesiocystis pacifica SIR-1</name>
    <dbReference type="NCBI Taxonomy" id="391625"/>
    <lineage>
        <taxon>Bacteria</taxon>
        <taxon>Pseudomonadati</taxon>
        <taxon>Myxococcota</taxon>
        <taxon>Polyangia</taxon>
        <taxon>Nannocystales</taxon>
        <taxon>Nannocystaceae</taxon>
        <taxon>Plesiocystis</taxon>
    </lineage>
</organism>
<dbReference type="RefSeq" id="WP_006973233.1">
    <property type="nucleotide sequence ID" value="NZ_ABCS01000043.1"/>
</dbReference>
<proteinExistence type="inferred from homology"/>
<evidence type="ECO:0000313" key="11">
    <source>
        <dbReference type="Proteomes" id="UP000005801"/>
    </source>
</evidence>
<dbReference type="eggNOG" id="COG0654">
    <property type="taxonomic scope" value="Bacteria"/>
</dbReference>
<keyword evidence="11" id="KW-1185">Reference proteome</keyword>
<dbReference type="GO" id="GO:0050660">
    <property type="term" value="F:flavin adenine dinucleotide binding"/>
    <property type="evidence" value="ECO:0007669"/>
    <property type="project" value="InterPro"/>
</dbReference>
<evidence type="ECO:0000256" key="7">
    <source>
        <dbReference type="ARBA" id="ARBA00023002"/>
    </source>
</evidence>
<dbReference type="InterPro" id="IPR036188">
    <property type="entry name" value="FAD/NAD-bd_sf"/>
</dbReference>
<evidence type="ECO:0000256" key="1">
    <source>
        <dbReference type="ARBA" id="ARBA00001974"/>
    </source>
</evidence>
<dbReference type="SUPFAM" id="SSF51905">
    <property type="entry name" value="FAD/NAD(P)-binding domain"/>
    <property type="match status" value="1"/>
</dbReference>
<dbReference type="Pfam" id="PF08491">
    <property type="entry name" value="SE"/>
    <property type="match status" value="1"/>
</dbReference>